<dbReference type="InterPro" id="IPR046286">
    <property type="entry name" value="DUF6323"/>
</dbReference>
<sequence>MEEQVFELMQAARRQEELSVVLGMNQKTQQFGLVLKEDDVKELVKTHQESLKLHRRFEWGAGILEKLIFVFCDSQYLDQQNYLKSLERLQDIFYKFKNASLDRMSDDEILTFMREQFEGICAGSLDYLEDTCLTIYTDAIRNGYDGFIDSMGSGDYEKFDEEKRWDSELYMEVVKELFW</sequence>
<keyword evidence="2" id="KW-1185">Reference proteome</keyword>
<evidence type="ECO:0000313" key="1">
    <source>
        <dbReference type="EMBL" id="MBU3878599.1"/>
    </source>
</evidence>
<organism evidence="1 2">
    <name type="scientific">Faecalicatena faecalis</name>
    <dbReference type="NCBI Taxonomy" id="2726362"/>
    <lineage>
        <taxon>Bacteria</taxon>
        <taxon>Bacillati</taxon>
        <taxon>Bacillota</taxon>
        <taxon>Clostridia</taxon>
        <taxon>Lachnospirales</taxon>
        <taxon>Lachnospiraceae</taxon>
        <taxon>Faecalicatena</taxon>
    </lineage>
</organism>
<proteinExistence type="predicted"/>
<comment type="caution">
    <text evidence="1">The sequence shown here is derived from an EMBL/GenBank/DDBJ whole genome shotgun (WGS) entry which is preliminary data.</text>
</comment>
<dbReference type="Pfam" id="PF19848">
    <property type="entry name" value="DUF6323"/>
    <property type="match status" value="1"/>
</dbReference>
<gene>
    <name evidence="1" type="ORF">HGO97_022640</name>
</gene>
<dbReference type="RefSeq" id="WP_216245464.1">
    <property type="nucleotide sequence ID" value="NZ_JABACJ020000039.1"/>
</dbReference>
<dbReference type="EMBL" id="JABACJ020000039">
    <property type="protein sequence ID" value="MBU3878599.1"/>
    <property type="molecule type" value="Genomic_DNA"/>
</dbReference>
<evidence type="ECO:0000313" key="2">
    <source>
        <dbReference type="Proteomes" id="UP000723714"/>
    </source>
</evidence>
<reference evidence="1 2" key="1">
    <citation type="submission" date="2021-06" db="EMBL/GenBank/DDBJ databases">
        <title>Faecalicatena sp. nov. isolated from porcine feces.</title>
        <authorList>
            <person name="Oh B.S."/>
            <person name="Lee J.H."/>
        </authorList>
    </citation>
    <scope>NUCLEOTIDE SEQUENCE [LARGE SCALE GENOMIC DNA]</scope>
    <source>
        <strain evidence="1 2">AGMB00832</strain>
    </source>
</reference>
<name>A0ABS6DAD6_9FIRM</name>
<dbReference type="Proteomes" id="UP000723714">
    <property type="component" value="Unassembled WGS sequence"/>
</dbReference>
<protein>
    <submittedName>
        <fullName evidence="1">Uncharacterized protein</fullName>
    </submittedName>
</protein>
<accession>A0ABS6DAD6</accession>